<dbReference type="InterPro" id="IPR035914">
    <property type="entry name" value="Sperma_CUB_dom_sf"/>
</dbReference>
<evidence type="ECO:0000313" key="7">
    <source>
        <dbReference type="Proteomes" id="UP001497497"/>
    </source>
</evidence>
<gene>
    <name evidence="6" type="ORF">GSLYS_00018091001</name>
</gene>
<sequence>MMRCGALTVLAGAWLVFAGGHVIDKRQAIFPNLVLCVDSEARLADQSNIYVKSPYFGFSNYLANTRCQLTLRSGADPLTVSVQFDAFDLELEARACSSDSLCVGGVQFCGNWQVNRRFTYVLPPGRNFTLVFRTDGSVTARGFQVQISAVRYDYQPTLITSGGVGSSSGGVQTQLLSYNGDYEHTYQDKCAVDADGGFWNDQTTPYYYNGNSSFADLWWGQGQASPRDPFTDTRYYQTSPDYYRPSQHLDRIPILYFLFEAQAALNKAAFKRGRATDNLLRAYDASGGRAINYKK</sequence>
<evidence type="ECO:0000259" key="5">
    <source>
        <dbReference type="PROSITE" id="PS01180"/>
    </source>
</evidence>
<dbReference type="CDD" id="cd00041">
    <property type="entry name" value="CUB"/>
    <property type="match status" value="1"/>
</dbReference>
<dbReference type="Gene3D" id="2.60.120.290">
    <property type="entry name" value="Spermadhesin, CUB domain"/>
    <property type="match status" value="1"/>
</dbReference>
<dbReference type="AlphaFoldDB" id="A0AAV2IIK9"/>
<dbReference type="Proteomes" id="UP001497497">
    <property type="component" value="Unassembled WGS sequence"/>
</dbReference>
<protein>
    <recommendedName>
        <fullName evidence="5">CUB domain-containing protein</fullName>
    </recommendedName>
</protein>
<evidence type="ECO:0000256" key="2">
    <source>
        <dbReference type="ARBA" id="ARBA00023157"/>
    </source>
</evidence>
<reference evidence="6 7" key="1">
    <citation type="submission" date="2024-04" db="EMBL/GenBank/DDBJ databases">
        <authorList>
            <consortium name="Genoscope - CEA"/>
            <person name="William W."/>
        </authorList>
    </citation>
    <scope>NUCLEOTIDE SEQUENCE [LARGE SCALE GENOMIC DNA]</scope>
</reference>
<evidence type="ECO:0000313" key="6">
    <source>
        <dbReference type="EMBL" id="CAL1544578.1"/>
    </source>
</evidence>
<keyword evidence="2" id="KW-1015">Disulfide bond</keyword>
<dbReference type="EMBL" id="CAXITT010000631">
    <property type="protein sequence ID" value="CAL1544578.1"/>
    <property type="molecule type" value="Genomic_DNA"/>
</dbReference>
<feature type="signal peptide" evidence="4">
    <location>
        <begin position="1"/>
        <end position="18"/>
    </location>
</feature>
<evidence type="ECO:0000256" key="1">
    <source>
        <dbReference type="ARBA" id="ARBA00022737"/>
    </source>
</evidence>
<evidence type="ECO:0000256" key="4">
    <source>
        <dbReference type="SAM" id="SignalP"/>
    </source>
</evidence>
<proteinExistence type="predicted"/>
<accession>A0AAV2IIK9</accession>
<dbReference type="SUPFAM" id="SSF49854">
    <property type="entry name" value="Spermadhesin, CUB domain"/>
    <property type="match status" value="1"/>
</dbReference>
<dbReference type="SMART" id="SM00042">
    <property type="entry name" value="CUB"/>
    <property type="match status" value="1"/>
</dbReference>
<dbReference type="PANTHER" id="PTHR24251">
    <property type="entry name" value="OVOCHYMASE-RELATED"/>
    <property type="match status" value="1"/>
</dbReference>
<name>A0AAV2IIK9_LYMST</name>
<dbReference type="InterPro" id="IPR000859">
    <property type="entry name" value="CUB_dom"/>
</dbReference>
<comment type="caution">
    <text evidence="6">The sequence shown here is derived from an EMBL/GenBank/DDBJ whole genome shotgun (WGS) entry which is preliminary data.</text>
</comment>
<feature type="chain" id="PRO_5043853151" description="CUB domain-containing protein" evidence="4">
    <location>
        <begin position="19"/>
        <end position="295"/>
    </location>
</feature>
<organism evidence="6 7">
    <name type="scientific">Lymnaea stagnalis</name>
    <name type="common">Great pond snail</name>
    <name type="synonym">Helix stagnalis</name>
    <dbReference type="NCBI Taxonomy" id="6523"/>
    <lineage>
        <taxon>Eukaryota</taxon>
        <taxon>Metazoa</taxon>
        <taxon>Spiralia</taxon>
        <taxon>Lophotrochozoa</taxon>
        <taxon>Mollusca</taxon>
        <taxon>Gastropoda</taxon>
        <taxon>Heterobranchia</taxon>
        <taxon>Euthyneura</taxon>
        <taxon>Panpulmonata</taxon>
        <taxon>Hygrophila</taxon>
        <taxon>Lymnaeoidea</taxon>
        <taxon>Lymnaeidae</taxon>
        <taxon>Lymnaea</taxon>
    </lineage>
</organism>
<keyword evidence="7" id="KW-1185">Reference proteome</keyword>
<feature type="domain" description="CUB" evidence="5">
    <location>
        <begin position="36"/>
        <end position="150"/>
    </location>
</feature>
<dbReference type="PROSITE" id="PS01180">
    <property type="entry name" value="CUB"/>
    <property type="match status" value="1"/>
</dbReference>
<comment type="caution">
    <text evidence="3">Lacks conserved residue(s) required for the propagation of feature annotation.</text>
</comment>
<evidence type="ECO:0000256" key="3">
    <source>
        <dbReference type="PROSITE-ProRule" id="PRU00059"/>
    </source>
</evidence>
<keyword evidence="4" id="KW-0732">Signal</keyword>
<keyword evidence="1" id="KW-0677">Repeat</keyword>